<organism evidence="14 15">
    <name type="scientific">Bagarius yarrelli</name>
    <name type="common">Goonch</name>
    <name type="synonym">Bagrus yarrelli</name>
    <dbReference type="NCBI Taxonomy" id="175774"/>
    <lineage>
        <taxon>Eukaryota</taxon>
        <taxon>Metazoa</taxon>
        <taxon>Chordata</taxon>
        <taxon>Craniata</taxon>
        <taxon>Vertebrata</taxon>
        <taxon>Euteleostomi</taxon>
        <taxon>Actinopterygii</taxon>
        <taxon>Neopterygii</taxon>
        <taxon>Teleostei</taxon>
        <taxon>Ostariophysi</taxon>
        <taxon>Siluriformes</taxon>
        <taxon>Sisoridae</taxon>
        <taxon>Sisorinae</taxon>
        <taxon>Bagarius</taxon>
    </lineage>
</organism>
<comment type="subcellular location">
    <subcellularLocation>
        <location evidence="2">Cytoplasmic vesicle membrane</location>
        <topology evidence="2">Multi-pass membrane protein</topology>
    </subcellularLocation>
    <subcellularLocation>
        <location evidence="3">Early endosome membrane</location>
        <topology evidence="3">Multi-pass membrane protein</topology>
    </subcellularLocation>
    <subcellularLocation>
        <location evidence="1">Lysosome membrane</location>
        <topology evidence="1">Multi-pass membrane protein</topology>
    </subcellularLocation>
</comment>
<evidence type="ECO:0000256" key="3">
    <source>
        <dbReference type="ARBA" id="ARBA00004520"/>
    </source>
</evidence>
<accession>A0A556UG21</accession>
<dbReference type="PROSITE" id="PS50089">
    <property type="entry name" value="ZF_RING_2"/>
    <property type="match status" value="1"/>
</dbReference>
<dbReference type="GO" id="GO:0005765">
    <property type="term" value="C:lysosomal membrane"/>
    <property type="evidence" value="ECO:0007669"/>
    <property type="project" value="UniProtKB-SubCell"/>
</dbReference>
<evidence type="ECO:0000256" key="4">
    <source>
        <dbReference type="ARBA" id="ARBA00022723"/>
    </source>
</evidence>
<keyword evidence="4" id="KW-0479">Metal-binding</keyword>
<sequence length="392" mass="45263">MPVHQIVVVPISKDSTDNEEDHIISRSRRKEKQVKRRFRHQRKTVGSVTECVDQSKCVRTHNDSSSEEEQYHTSDRSWRQKKVLRKRRPCLRACSRKDKTHNQDLTNSHRTSVELKELDKREENNYEHDVGKDSEEEVIEGLIMKSYDERGSENADDSVATAQQQTETCSQNRALQEACFDNELEVCRICHGEGDEECPLITPCRCIGSLRFVHHACLHQWIQSSDTRCCELCKYNFIMEMQLKPLRKWENLQMSANEHRRIFCSVIFHLVAVACVTWSLYVFSVTSHTAEGVQNSKEHNGLLEQLFWIKLGIVALSAASGLIFMSIQCKLYLNMWRRLKAFNRIIFVHNCPDSVCHKAEKTTPPNVSSTHQTPATAFCPALEARRSQVEAV</sequence>
<evidence type="ECO:0000256" key="2">
    <source>
        <dbReference type="ARBA" id="ARBA00004439"/>
    </source>
</evidence>
<dbReference type="GO" id="GO:0031901">
    <property type="term" value="C:early endosome membrane"/>
    <property type="evidence" value="ECO:0007669"/>
    <property type="project" value="UniProtKB-SubCell"/>
</dbReference>
<name>A0A556UG21_BAGYA</name>
<evidence type="ECO:0000256" key="8">
    <source>
        <dbReference type="ARBA" id="ARBA00023329"/>
    </source>
</evidence>
<keyword evidence="15" id="KW-1185">Reference proteome</keyword>
<keyword evidence="7" id="KW-0391">Immunity</keyword>
<dbReference type="Gene3D" id="3.30.40.10">
    <property type="entry name" value="Zinc/RING finger domain, C3HC4 (zinc finger)"/>
    <property type="match status" value="1"/>
</dbReference>
<dbReference type="EMBL" id="VCAZ01000072">
    <property type="protein sequence ID" value="TSO98557.1"/>
    <property type="molecule type" value="Genomic_DNA"/>
</dbReference>
<dbReference type="GO" id="GO:0008270">
    <property type="term" value="F:zinc ion binding"/>
    <property type="evidence" value="ECO:0007669"/>
    <property type="project" value="UniProtKB-KW"/>
</dbReference>
<evidence type="ECO:0000256" key="7">
    <source>
        <dbReference type="ARBA" id="ARBA00022859"/>
    </source>
</evidence>
<dbReference type="InterPro" id="IPR013083">
    <property type="entry name" value="Znf_RING/FYVE/PHD"/>
</dbReference>
<keyword evidence="11" id="KW-1133">Transmembrane helix</keyword>
<keyword evidence="11" id="KW-0812">Transmembrane</keyword>
<evidence type="ECO:0000259" key="13">
    <source>
        <dbReference type="PROSITE" id="PS51292"/>
    </source>
</evidence>
<feature type="domain" description="RING-CH-type" evidence="13">
    <location>
        <begin position="179"/>
        <end position="240"/>
    </location>
</feature>
<evidence type="ECO:0000256" key="9">
    <source>
        <dbReference type="PROSITE-ProRule" id="PRU00175"/>
    </source>
</evidence>
<feature type="domain" description="RING-type" evidence="12">
    <location>
        <begin position="187"/>
        <end position="234"/>
    </location>
</feature>
<feature type="compositionally biased region" description="Basic residues" evidence="10">
    <location>
        <begin position="25"/>
        <end position="41"/>
    </location>
</feature>
<keyword evidence="11" id="KW-0472">Membrane</keyword>
<keyword evidence="5 9" id="KW-0863">Zinc-finger</keyword>
<dbReference type="InterPro" id="IPR001841">
    <property type="entry name" value="Znf_RING"/>
</dbReference>
<feature type="compositionally biased region" description="Basic and acidic residues" evidence="10">
    <location>
        <begin position="111"/>
        <end position="131"/>
    </location>
</feature>
<evidence type="ECO:0000256" key="6">
    <source>
        <dbReference type="ARBA" id="ARBA00022833"/>
    </source>
</evidence>
<dbReference type="SMART" id="SM00744">
    <property type="entry name" value="RINGv"/>
    <property type="match status" value="1"/>
</dbReference>
<dbReference type="PROSITE" id="PS51292">
    <property type="entry name" value="ZF_RING_CH"/>
    <property type="match status" value="1"/>
</dbReference>
<protein>
    <submittedName>
        <fullName evidence="14">E3 ubiquitin-protein ligase MARCH1</fullName>
    </submittedName>
</protein>
<dbReference type="Proteomes" id="UP000319801">
    <property type="component" value="Unassembled WGS sequence"/>
</dbReference>
<dbReference type="SUPFAM" id="SSF57850">
    <property type="entry name" value="RING/U-box"/>
    <property type="match status" value="1"/>
</dbReference>
<evidence type="ECO:0000313" key="15">
    <source>
        <dbReference type="Proteomes" id="UP000319801"/>
    </source>
</evidence>
<feature type="compositionally biased region" description="Basic and acidic residues" evidence="10">
    <location>
        <begin position="60"/>
        <end position="78"/>
    </location>
</feature>
<evidence type="ECO:0000259" key="12">
    <source>
        <dbReference type="PROSITE" id="PS50089"/>
    </source>
</evidence>
<keyword evidence="8" id="KW-0968">Cytoplasmic vesicle</keyword>
<keyword evidence="6" id="KW-0862">Zinc</keyword>
<feature type="transmembrane region" description="Helical" evidence="11">
    <location>
        <begin position="306"/>
        <end position="327"/>
    </location>
</feature>
<dbReference type="GO" id="GO:0002376">
    <property type="term" value="P:immune system process"/>
    <property type="evidence" value="ECO:0007669"/>
    <property type="project" value="UniProtKB-KW"/>
</dbReference>
<feature type="region of interest" description="Disordered" evidence="10">
    <location>
        <begin position="14"/>
        <end position="41"/>
    </location>
</feature>
<gene>
    <name evidence="14" type="ORF">Baya_10639</name>
</gene>
<dbReference type="AlphaFoldDB" id="A0A556UG21"/>
<dbReference type="PANTHER" id="PTHR45981">
    <property type="entry name" value="LD02310P"/>
    <property type="match status" value="1"/>
</dbReference>
<dbReference type="InterPro" id="IPR011016">
    <property type="entry name" value="Znf_RING-CH"/>
</dbReference>
<reference evidence="14 15" key="1">
    <citation type="journal article" date="2019" name="Genome Biol. Evol.">
        <title>Whole-Genome Sequencing of the Giant Devil Catfish, Bagarius yarrelli.</title>
        <authorList>
            <person name="Jiang W."/>
            <person name="Lv Y."/>
            <person name="Cheng L."/>
            <person name="Yang K."/>
            <person name="Chao B."/>
            <person name="Wang X."/>
            <person name="Li Y."/>
            <person name="Pan X."/>
            <person name="You X."/>
            <person name="Zhang Y."/>
            <person name="Yang J."/>
            <person name="Li J."/>
            <person name="Zhang X."/>
            <person name="Liu S."/>
            <person name="Sun C."/>
            <person name="Yang J."/>
            <person name="Shi Q."/>
        </authorList>
    </citation>
    <scope>NUCLEOTIDE SEQUENCE [LARGE SCALE GENOMIC DNA]</scope>
    <source>
        <strain evidence="14">JWS20170419001</strain>
        <tissue evidence="14">Muscle</tissue>
    </source>
</reference>
<dbReference type="Pfam" id="PF12906">
    <property type="entry name" value="RINGv"/>
    <property type="match status" value="1"/>
</dbReference>
<proteinExistence type="predicted"/>
<dbReference type="OrthoDB" id="264354at2759"/>
<comment type="caution">
    <text evidence="14">The sequence shown here is derived from an EMBL/GenBank/DDBJ whole genome shotgun (WGS) entry which is preliminary data.</text>
</comment>
<evidence type="ECO:0000313" key="14">
    <source>
        <dbReference type="EMBL" id="TSO98557.1"/>
    </source>
</evidence>
<feature type="transmembrane region" description="Helical" evidence="11">
    <location>
        <begin position="262"/>
        <end position="286"/>
    </location>
</feature>
<feature type="region of interest" description="Disordered" evidence="10">
    <location>
        <begin position="97"/>
        <end position="131"/>
    </location>
</feature>
<evidence type="ECO:0000256" key="1">
    <source>
        <dbReference type="ARBA" id="ARBA00004155"/>
    </source>
</evidence>
<evidence type="ECO:0000256" key="10">
    <source>
        <dbReference type="SAM" id="MobiDB-lite"/>
    </source>
</evidence>
<feature type="region of interest" description="Disordered" evidence="10">
    <location>
        <begin position="60"/>
        <end position="84"/>
    </location>
</feature>
<evidence type="ECO:0000256" key="5">
    <source>
        <dbReference type="ARBA" id="ARBA00022771"/>
    </source>
</evidence>
<evidence type="ECO:0000256" key="11">
    <source>
        <dbReference type="SAM" id="Phobius"/>
    </source>
</evidence>